<dbReference type="EMBL" id="JACHMI010000001">
    <property type="protein sequence ID" value="MBB6549355.1"/>
    <property type="molecule type" value="Genomic_DNA"/>
</dbReference>
<keyword evidence="2" id="KW-0169">Cobalamin biosynthesis</keyword>
<reference evidence="4 5" key="1">
    <citation type="submission" date="2020-08" db="EMBL/GenBank/DDBJ databases">
        <title>Sequencing the genomes of 1000 actinobacteria strains.</title>
        <authorList>
            <person name="Klenk H.-P."/>
        </authorList>
    </citation>
    <scope>NUCLEOTIDE SEQUENCE [LARGE SCALE GENOMIC DNA]</scope>
    <source>
        <strain evidence="4 5">DSM 43768</strain>
    </source>
</reference>
<dbReference type="EC" id="1.3.1.106" evidence="4"/>
<dbReference type="NCBIfam" id="NF005968">
    <property type="entry name" value="PRK08057.1-2"/>
    <property type="match status" value="1"/>
</dbReference>
<dbReference type="PANTHER" id="PTHR36925:SF1">
    <property type="entry name" value="COBALT-PRECORRIN-6A REDUCTASE"/>
    <property type="match status" value="1"/>
</dbReference>
<evidence type="ECO:0000313" key="4">
    <source>
        <dbReference type="EMBL" id="MBB6549355.1"/>
    </source>
</evidence>
<dbReference type="GO" id="GO:0009236">
    <property type="term" value="P:cobalamin biosynthetic process"/>
    <property type="evidence" value="ECO:0007669"/>
    <property type="project" value="UniProtKB-UniPathway"/>
</dbReference>
<dbReference type="UniPathway" id="UPA00148"/>
<protein>
    <submittedName>
        <fullName evidence="4">Precorrin-6A/cobalt-precorrin-6A reductase</fullName>
        <ecNumber evidence="4">1.3.1.106</ecNumber>
        <ecNumber evidence="4">1.3.1.54</ecNumber>
    </submittedName>
</protein>
<dbReference type="PROSITE" id="PS51014">
    <property type="entry name" value="COBK_CBIJ"/>
    <property type="match status" value="1"/>
</dbReference>
<evidence type="ECO:0000256" key="2">
    <source>
        <dbReference type="ARBA" id="ARBA00022573"/>
    </source>
</evidence>
<dbReference type="Proteomes" id="UP000565579">
    <property type="component" value="Unassembled WGS sequence"/>
</dbReference>
<dbReference type="PANTHER" id="PTHR36925">
    <property type="entry name" value="COBALT-PRECORRIN-6A REDUCTASE"/>
    <property type="match status" value="1"/>
</dbReference>
<organism evidence="4 5">
    <name type="scientific">Nonomuraea rubra</name>
    <dbReference type="NCBI Taxonomy" id="46180"/>
    <lineage>
        <taxon>Bacteria</taxon>
        <taxon>Bacillati</taxon>
        <taxon>Actinomycetota</taxon>
        <taxon>Actinomycetes</taxon>
        <taxon>Streptosporangiales</taxon>
        <taxon>Streptosporangiaceae</taxon>
        <taxon>Nonomuraea</taxon>
    </lineage>
</organism>
<evidence type="ECO:0000256" key="1">
    <source>
        <dbReference type="ARBA" id="ARBA00004953"/>
    </source>
</evidence>
<dbReference type="AlphaFoldDB" id="A0A7X0NTN6"/>
<dbReference type="EC" id="1.3.1.54" evidence="4"/>
<dbReference type="GO" id="GO:0016994">
    <property type="term" value="F:precorrin-6A reductase activity"/>
    <property type="evidence" value="ECO:0007669"/>
    <property type="project" value="UniProtKB-EC"/>
</dbReference>
<name>A0A7X0NTN6_9ACTN</name>
<proteinExistence type="predicted"/>
<comment type="caution">
    <text evidence="4">The sequence shown here is derived from an EMBL/GenBank/DDBJ whole genome shotgun (WGS) entry which is preliminary data.</text>
</comment>
<dbReference type="Pfam" id="PF02571">
    <property type="entry name" value="CbiJ"/>
    <property type="match status" value="1"/>
</dbReference>
<accession>A0A7X0NTN6</accession>
<keyword evidence="5" id="KW-1185">Reference proteome</keyword>
<sequence length="262" mass="27182">MRRVLILGGTAEARALAAELDARPGLRVVSSLAGRVSNPRLPVGEVREGGFGGAGGLAAYLAEERIDALVDATHPFAQRMTASAATASSDTGVPLLVLRRPGWQEGPGDTWHRVPSLHAAADLLATGAWRTTASTAASVPGVAEARVFLTTGRRSLPVFAGLPGAWLLARSVDPPEPPVPPHVHVLLARGPYTLEGERALIREHHLNVLVTKDSGGQLTAAKLTAARELGLPVIMADRPPLPPGVRLVDTVAAATAWAAGQG</sequence>
<dbReference type="NCBIfam" id="TIGR00715">
    <property type="entry name" value="precor6x_red"/>
    <property type="match status" value="1"/>
</dbReference>
<dbReference type="RefSeq" id="WP_185103793.1">
    <property type="nucleotide sequence ID" value="NZ_JACHMI010000001.1"/>
</dbReference>
<gene>
    <name evidence="4" type="ORF">HD593_004150</name>
</gene>
<keyword evidence="3 4" id="KW-0560">Oxidoreductase</keyword>
<evidence type="ECO:0000256" key="3">
    <source>
        <dbReference type="ARBA" id="ARBA00023002"/>
    </source>
</evidence>
<dbReference type="InterPro" id="IPR003723">
    <property type="entry name" value="Precorrin-6x_reduct"/>
</dbReference>
<comment type="pathway">
    <text evidence="1">Cofactor biosynthesis; adenosylcobalamin biosynthesis.</text>
</comment>
<evidence type="ECO:0000313" key="5">
    <source>
        <dbReference type="Proteomes" id="UP000565579"/>
    </source>
</evidence>